<dbReference type="SUPFAM" id="SSF55073">
    <property type="entry name" value="Nucleotide cyclase"/>
    <property type="match status" value="1"/>
</dbReference>
<comment type="caution">
    <text evidence="4">The sequence shown here is derived from an EMBL/GenBank/DDBJ whole genome shotgun (WGS) entry which is preliminary data.</text>
</comment>
<dbReference type="InterPro" id="IPR043128">
    <property type="entry name" value="Rev_trsase/Diguanyl_cyclase"/>
</dbReference>
<dbReference type="Proteomes" id="UP001229244">
    <property type="component" value="Unassembled WGS sequence"/>
</dbReference>
<evidence type="ECO:0000259" key="3">
    <source>
        <dbReference type="PROSITE" id="PS50887"/>
    </source>
</evidence>
<gene>
    <name evidence="4" type="ORF">J2S73_001659</name>
</gene>
<dbReference type="NCBIfam" id="TIGR00254">
    <property type="entry name" value="GGDEF"/>
    <property type="match status" value="1"/>
</dbReference>
<evidence type="ECO:0000313" key="4">
    <source>
        <dbReference type="EMBL" id="MDQ0315202.1"/>
    </source>
</evidence>
<dbReference type="PROSITE" id="PS50887">
    <property type="entry name" value="GGDEF"/>
    <property type="match status" value="1"/>
</dbReference>
<protein>
    <recommendedName>
        <fullName evidence="1">diguanylate cyclase</fullName>
        <ecNumber evidence="1">2.7.7.65</ecNumber>
    </recommendedName>
</protein>
<evidence type="ECO:0000256" key="2">
    <source>
        <dbReference type="ARBA" id="ARBA00034247"/>
    </source>
</evidence>
<dbReference type="InterPro" id="IPR029016">
    <property type="entry name" value="GAF-like_dom_sf"/>
</dbReference>
<dbReference type="PANTHER" id="PTHR45138:SF9">
    <property type="entry name" value="DIGUANYLATE CYCLASE DGCM-RELATED"/>
    <property type="match status" value="1"/>
</dbReference>
<dbReference type="InterPro" id="IPR003018">
    <property type="entry name" value="GAF"/>
</dbReference>
<evidence type="ECO:0000256" key="1">
    <source>
        <dbReference type="ARBA" id="ARBA00012528"/>
    </source>
</evidence>
<dbReference type="AlphaFoldDB" id="A0AAE3VNH6"/>
<dbReference type="PANTHER" id="PTHR45138">
    <property type="entry name" value="REGULATORY COMPONENTS OF SENSORY TRANSDUCTION SYSTEM"/>
    <property type="match status" value="1"/>
</dbReference>
<dbReference type="Gene3D" id="3.30.70.270">
    <property type="match status" value="1"/>
</dbReference>
<name>A0AAE3VNH6_9HYPH</name>
<evidence type="ECO:0000313" key="5">
    <source>
        <dbReference type="Proteomes" id="UP001229244"/>
    </source>
</evidence>
<dbReference type="FunFam" id="3.30.70.270:FF:000001">
    <property type="entry name" value="Diguanylate cyclase domain protein"/>
    <property type="match status" value="1"/>
</dbReference>
<dbReference type="Gene3D" id="3.30.450.40">
    <property type="match status" value="1"/>
</dbReference>
<proteinExistence type="predicted"/>
<comment type="catalytic activity">
    <reaction evidence="2">
        <text>2 GTP = 3',3'-c-di-GMP + 2 diphosphate</text>
        <dbReference type="Rhea" id="RHEA:24898"/>
        <dbReference type="ChEBI" id="CHEBI:33019"/>
        <dbReference type="ChEBI" id="CHEBI:37565"/>
        <dbReference type="ChEBI" id="CHEBI:58805"/>
        <dbReference type="EC" id="2.7.7.65"/>
    </reaction>
</comment>
<dbReference type="SMART" id="SM00065">
    <property type="entry name" value="GAF"/>
    <property type="match status" value="1"/>
</dbReference>
<reference evidence="4" key="1">
    <citation type="submission" date="2023-07" db="EMBL/GenBank/DDBJ databases">
        <title>Genomic Encyclopedia of Type Strains, Phase IV (KMG-IV): sequencing the most valuable type-strain genomes for metagenomic binning, comparative biology and taxonomic classification.</title>
        <authorList>
            <person name="Goeker M."/>
        </authorList>
    </citation>
    <scope>NUCLEOTIDE SEQUENCE</scope>
    <source>
        <strain evidence="4">DSM 21202</strain>
    </source>
</reference>
<dbReference type="SUPFAM" id="SSF55781">
    <property type="entry name" value="GAF domain-like"/>
    <property type="match status" value="1"/>
</dbReference>
<dbReference type="Pfam" id="PF00990">
    <property type="entry name" value="GGDEF"/>
    <property type="match status" value="1"/>
</dbReference>
<organism evidence="4 5">
    <name type="scientific">Amorphus orientalis</name>
    <dbReference type="NCBI Taxonomy" id="649198"/>
    <lineage>
        <taxon>Bacteria</taxon>
        <taxon>Pseudomonadati</taxon>
        <taxon>Pseudomonadota</taxon>
        <taxon>Alphaproteobacteria</taxon>
        <taxon>Hyphomicrobiales</taxon>
        <taxon>Amorphaceae</taxon>
        <taxon>Amorphus</taxon>
    </lineage>
</organism>
<sequence length="333" mass="35991">MGASVATHGTAAGDTRRVAMEDYGVLEAEAQPIFERITRIASTALGMPITHVSFLDGEQQWIQAAVGLNTGPIPLKDTFCLHALEQDDLLEIADATEDGRFVQNPYVTGMPYIRFYAGAPLVTRDRVPFGTLCAIDSKPRVLSPAERQMMADLAALVMHQLELSRAALADSLTGSWNRRMLSRVFAAESMRSARSAETFAFAVIDLDHFKKLNDTHGHAAGDAVLVAFAETIRRILRPVDWLFRLGGEEFGLILAQCGAEQGARIVDRIREVVAADPAFAGVAPVTFSAGVSSSRDLSNGSGDRLEQVMQRADKALYAAKEGGRNRVVTSGLS</sequence>
<feature type="domain" description="GGDEF" evidence="3">
    <location>
        <begin position="197"/>
        <end position="332"/>
    </location>
</feature>
<keyword evidence="5" id="KW-1185">Reference proteome</keyword>
<dbReference type="Pfam" id="PF01590">
    <property type="entry name" value="GAF"/>
    <property type="match status" value="1"/>
</dbReference>
<dbReference type="EC" id="2.7.7.65" evidence="1"/>
<dbReference type="RefSeq" id="WP_306885041.1">
    <property type="nucleotide sequence ID" value="NZ_JAUSUL010000002.1"/>
</dbReference>
<dbReference type="GO" id="GO:0052621">
    <property type="term" value="F:diguanylate cyclase activity"/>
    <property type="evidence" value="ECO:0007669"/>
    <property type="project" value="UniProtKB-EC"/>
</dbReference>
<dbReference type="CDD" id="cd01949">
    <property type="entry name" value="GGDEF"/>
    <property type="match status" value="1"/>
</dbReference>
<dbReference type="SMART" id="SM00267">
    <property type="entry name" value="GGDEF"/>
    <property type="match status" value="1"/>
</dbReference>
<dbReference type="InterPro" id="IPR000160">
    <property type="entry name" value="GGDEF_dom"/>
</dbReference>
<dbReference type="EMBL" id="JAUSUL010000002">
    <property type="protein sequence ID" value="MDQ0315202.1"/>
    <property type="molecule type" value="Genomic_DNA"/>
</dbReference>
<dbReference type="InterPro" id="IPR050469">
    <property type="entry name" value="Diguanylate_Cyclase"/>
</dbReference>
<accession>A0AAE3VNH6</accession>
<dbReference type="InterPro" id="IPR029787">
    <property type="entry name" value="Nucleotide_cyclase"/>
</dbReference>